<accession>A0A8D8YNH3</accession>
<dbReference type="EMBL" id="HBUF01385840">
    <property type="protein sequence ID" value="CAG6732143.1"/>
    <property type="molecule type" value="Transcribed_RNA"/>
</dbReference>
<sequence length="103" mass="11394">MLCAIRTVQFDTLLVEYSGVDTKLSTSDLSTNLMLGKICTNCSSSSSSSLSSTTEDCGPSIVVPVVLYRFDSCVTWSNSKFENRSQWICPLRGIKPPLENEFR</sequence>
<name>A0A8D8YNH3_9HEMI</name>
<reference evidence="1" key="1">
    <citation type="submission" date="2021-05" db="EMBL/GenBank/DDBJ databases">
        <authorList>
            <person name="Alioto T."/>
            <person name="Alioto T."/>
            <person name="Gomez Garrido J."/>
        </authorList>
    </citation>
    <scope>NUCLEOTIDE SEQUENCE</scope>
</reference>
<dbReference type="AlphaFoldDB" id="A0A8D8YNH3"/>
<protein>
    <submittedName>
        <fullName evidence="1">Uncharacterized protein</fullName>
    </submittedName>
</protein>
<organism evidence="1">
    <name type="scientific">Cacopsylla melanoneura</name>
    <dbReference type="NCBI Taxonomy" id="428564"/>
    <lineage>
        <taxon>Eukaryota</taxon>
        <taxon>Metazoa</taxon>
        <taxon>Ecdysozoa</taxon>
        <taxon>Arthropoda</taxon>
        <taxon>Hexapoda</taxon>
        <taxon>Insecta</taxon>
        <taxon>Pterygota</taxon>
        <taxon>Neoptera</taxon>
        <taxon>Paraneoptera</taxon>
        <taxon>Hemiptera</taxon>
        <taxon>Sternorrhyncha</taxon>
        <taxon>Psylloidea</taxon>
        <taxon>Psyllidae</taxon>
        <taxon>Psyllinae</taxon>
        <taxon>Cacopsylla</taxon>
    </lineage>
</organism>
<evidence type="ECO:0000313" key="1">
    <source>
        <dbReference type="EMBL" id="CAG6732143.1"/>
    </source>
</evidence>
<proteinExistence type="predicted"/>